<dbReference type="AlphaFoldDB" id="A0A069D1N6"/>
<name>A0A069D1N6_WEIOS</name>
<keyword evidence="4 8" id="KW-0067">ATP-binding</keyword>
<comment type="catalytic activity">
    <reaction evidence="7 8">
        <text>NAD(+) + ATP = ADP + NADP(+) + H(+)</text>
        <dbReference type="Rhea" id="RHEA:18629"/>
        <dbReference type="ChEBI" id="CHEBI:15378"/>
        <dbReference type="ChEBI" id="CHEBI:30616"/>
        <dbReference type="ChEBI" id="CHEBI:57540"/>
        <dbReference type="ChEBI" id="CHEBI:58349"/>
        <dbReference type="ChEBI" id="CHEBI:456216"/>
        <dbReference type="EC" id="2.7.1.23"/>
    </reaction>
</comment>
<organism evidence="9 10">
    <name type="scientific">Weissella oryzae (strain DSM 25784 / JCM 18191 / LMG 30913 / SG25)</name>
    <dbReference type="NCBI Taxonomy" id="1329250"/>
    <lineage>
        <taxon>Bacteria</taxon>
        <taxon>Bacillati</taxon>
        <taxon>Bacillota</taxon>
        <taxon>Bacilli</taxon>
        <taxon>Lactobacillales</taxon>
        <taxon>Lactobacillaceae</taxon>
        <taxon>Weissella</taxon>
    </lineage>
</organism>
<evidence type="ECO:0000256" key="2">
    <source>
        <dbReference type="ARBA" id="ARBA00022741"/>
    </source>
</evidence>
<evidence type="ECO:0000256" key="4">
    <source>
        <dbReference type="ARBA" id="ARBA00022840"/>
    </source>
</evidence>
<evidence type="ECO:0000256" key="3">
    <source>
        <dbReference type="ARBA" id="ARBA00022777"/>
    </source>
</evidence>
<dbReference type="RefSeq" id="WP_027699260.1">
    <property type="nucleotide sequence ID" value="NZ_DF820491.1"/>
</dbReference>
<accession>A0A069D1N6</accession>
<dbReference type="OrthoDB" id="9774737at2"/>
<dbReference type="Gene3D" id="3.40.50.10330">
    <property type="entry name" value="Probable inorganic polyphosphate/atp-NAD kinase, domain 1"/>
    <property type="match status" value="1"/>
</dbReference>
<feature type="binding site" evidence="8">
    <location>
        <begin position="123"/>
        <end position="124"/>
    </location>
    <ligand>
        <name>NAD(+)</name>
        <dbReference type="ChEBI" id="CHEBI:57540"/>
    </ligand>
</feature>
<keyword evidence="2 8" id="KW-0547">Nucleotide-binding</keyword>
<dbReference type="eggNOG" id="COG0061">
    <property type="taxonomic scope" value="Bacteria"/>
</dbReference>
<feature type="active site" description="Proton acceptor" evidence="8">
    <location>
        <position position="47"/>
    </location>
</feature>
<dbReference type="GO" id="GO:0046872">
    <property type="term" value="F:metal ion binding"/>
    <property type="evidence" value="ECO:0007669"/>
    <property type="project" value="UniProtKB-UniRule"/>
</dbReference>
<gene>
    <name evidence="9" type="primary">ppnK</name>
    <name evidence="8" type="synonym">nadK</name>
    <name evidence="9" type="ORF">WOSG25_080890</name>
</gene>
<dbReference type="InterPro" id="IPR017438">
    <property type="entry name" value="ATP-NAD_kinase_N"/>
</dbReference>
<feature type="binding site" evidence="8">
    <location>
        <position position="151"/>
    </location>
    <ligand>
        <name>NAD(+)</name>
        <dbReference type="ChEBI" id="CHEBI:57540"/>
    </ligand>
</feature>
<evidence type="ECO:0000256" key="8">
    <source>
        <dbReference type="HAMAP-Rule" id="MF_00361"/>
    </source>
</evidence>
<feature type="binding site" evidence="8">
    <location>
        <begin position="47"/>
        <end position="48"/>
    </location>
    <ligand>
        <name>NAD(+)</name>
        <dbReference type="ChEBI" id="CHEBI:57540"/>
    </ligand>
</feature>
<reference evidence="10" key="1">
    <citation type="journal article" date="2014" name="Genome Announc.">
        <title>Draft genome sequence of Weissella oryzae SG25T, isolated from fermented rice grains.</title>
        <authorList>
            <person name="Tanizawa Y."/>
            <person name="Fujisawa T."/>
            <person name="Mochizuki T."/>
            <person name="Kaminuma E."/>
            <person name="Suzuki Y."/>
            <person name="Nakamura Y."/>
            <person name="Tohno M."/>
        </authorList>
    </citation>
    <scope>NUCLEOTIDE SEQUENCE [LARGE SCALE GENOMIC DNA]</scope>
    <source>
        <strain evidence="10">DSM 25784 / JCM 18191 / LMG 30913 / SG25</strain>
    </source>
</reference>
<keyword evidence="8" id="KW-0963">Cytoplasm</keyword>
<keyword evidence="3 8" id="KW-0418">Kinase</keyword>
<feature type="binding site" evidence="8">
    <location>
        <position position="149"/>
    </location>
    <ligand>
        <name>NAD(+)</name>
        <dbReference type="ChEBI" id="CHEBI:57540"/>
    </ligand>
</feature>
<dbReference type="NCBIfam" id="NF003424">
    <property type="entry name" value="PRK04885.1"/>
    <property type="match status" value="1"/>
</dbReference>
<keyword evidence="10" id="KW-1185">Reference proteome</keyword>
<dbReference type="InterPro" id="IPR002504">
    <property type="entry name" value="NADK"/>
</dbReference>
<dbReference type="GO" id="GO:0005737">
    <property type="term" value="C:cytoplasm"/>
    <property type="evidence" value="ECO:0007669"/>
    <property type="project" value="UniProtKB-SubCell"/>
</dbReference>
<sequence>MRLAIYSNNQVSSLAVTREIKSALLAKGQDIIFDDQNPDVVISVGGDGTLLGAFHAYSNQLAHVRFIAVHTGHLGFYSDWQKDEVQAMVDSLLATPGKTVTYPLLEVTLHETDGQVIRELALNEAVIKRSMGTLVADVYINGELFERFRGDGLAAATPTGSTGYNKSIGGAVVQPSLAVIQLSEIASLNNRVYRTLGSPLIVGPNETIKIVPAHEDGNEIISFDQLSQPSKHIKWLELRVAPEKIAFAEYRHLEFWHRVKSSFIGPEVD</sequence>
<dbReference type="PANTHER" id="PTHR20275">
    <property type="entry name" value="NAD KINASE"/>
    <property type="match status" value="1"/>
</dbReference>
<dbReference type="Pfam" id="PF01513">
    <property type="entry name" value="NAD_kinase"/>
    <property type="match status" value="1"/>
</dbReference>
<dbReference type="SUPFAM" id="SSF111331">
    <property type="entry name" value="NAD kinase/diacylglycerol kinase-like"/>
    <property type="match status" value="1"/>
</dbReference>
<evidence type="ECO:0000313" key="9">
    <source>
        <dbReference type="EMBL" id="GAK31256.1"/>
    </source>
</evidence>
<dbReference type="PANTHER" id="PTHR20275:SF0">
    <property type="entry name" value="NAD KINASE"/>
    <property type="match status" value="1"/>
</dbReference>
<dbReference type="Gene3D" id="2.60.200.30">
    <property type="entry name" value="Probable inorganic polyphosphate/atp-NAD kinase, domain 2"/>
    <property type="match status" value="1"/>
</dbReference>
<dbReference type="Proteomes" id="UP000030643">
    <property type="component" value="Unassembled WGS sequence"/>
</dbReference>
<dbReference type="Pfam" id="PF20143">
    <property type="entry name" value="NAD_kinase_C"/>
    <property type="match status" value="1"/>
</dbReference>
<evidence type="ECO:0000313" key="10">
    <source>
        <dbReference type="Proteomes" id="UP000030643"/>
    </source>
</evidence>
<protein>
    <recommendedName>
        <fullName evidence="8">NAD kinase</fullName>
        <ecNumber evidence="8">2.7.1.23</ecNumber>
    </recommendedName>
    <alternativeName>
        <fullName evidence="8">ATP-dependent NAD kinase</fullName>
    </alternativeName>
</protein>
<evidence type="ECO:0000256" key="6">
    <source>
        <dbReference type="ARBA" id="ARBA00023027"/>
    </source>
</evidence>
<dbReference type="GO" id="GO:0006741">
    <property type="term" value="P:NADP+ biosynthetic process"/>
    <property type="evidence" value="ECO:0007669"/>
    <property type="project" value="UniProtKB-UniRule"/>
</dbReference>
<feature type="binding site" evidence="8">
    <location>
        <begin position="162"/>
        <end position="167"/>
    </location>
    <ligand>
        <name>NAD(+)</name>
        <dbReference type="ChEBI" id="CHEBI:57540"/>
    </ligand>
</feature>
<dbReference type="GO" id="GO:0051287">
    <property type="term" value="F:NAD binding"/>
    <property type="evidence" value="ECO:0007669"/>
    <property type="project" value="UniProtKB-ARBA"/>
</dbReference>
<dbReference type="HAMAP" id="MF_00361">
    <property type="entry name" value="NAD_kinase"/>
    <property type="match status" value="1"/>
</dbReference>
<dbReference type="GO" id="GO:0019674">
    <property type="term" value="P:NAD+ metabolic process"/>
    <property type="evidence" value="ECO:0007669"/>
    <property type="project" value="InterPro"/>
</dbReference>
<proteinExistence type="inferred from homology"/>
<evidence type="ECO:0000256" key="1">
    <source>
        <dbReference type="ARBA" id="ARBA00022679"/>
    </source>
</evidence>
<dbReference type="GO" id="GO:0005524">
    <property type="term" value="F:ATP binding"/>
    <property type="evidence" value="ECO:0007669"/>
    <property type="project" value="UniProtKB-KW"/>
</dbReference>
<dbReference type="GO" id="GO:0003951">
    <property type="term" value="F:NAD+ kinase activity"/>
    <property type="evidence" value="ECO:0007669"/>
    <property type="project" value="UniProtKB-UniRule"/>
</dbReference>
<evidence type="ECO:0000256" key="7">
    <source>
        <dbReference type="ARBA" id="ARBA00047925"/>
    </source>
</evidence>
<comment type="caution">
    <text evidence="8">Lacks conserved residue(s) required for the propagation of feature annotation.</text>
</comment>
<dbReference type="InterPro" id="IPR017437">
    <property type="entry name" value="ATP-NAD_kinase_PpnK-typ_C"/>
</dbReference>
<dbReference type="EMBL" id="DF820491">
    <property type="protein sequence ID" value="GAK31256.1"/>
    <property type="molecule type" value="Genomic_DNA"/>
</dbReference>
<evidence type="ECO:0000256" key="5">
    <source>
        <dbReference type="ARBA" id="ARBA00022857"/>
    </source>
</evidence>
<comment type="subcellular location">
    <subcellularLocation>
        <location evidence="8">Cytoplasm</location>
    </subcellularLocation>
</comment>
<keyword evidence="1 8" id="KW-0808">Transferase</keyword>
<comment type="similarity">
    <text evidence="8">Belongs to the NAD kinase family.</text>
</comment>
<dbReference type="InterPro" id="IPR016064">
    <property type="entry name" value="NAD/diacylglycerol_kinase_sf"/>
</dbReference>
<keyword evidence="6 8" id="KW-0520">NAD</keyword>
<comment type="cofactor">
    <cofactor evidence="8">
        <name>a divalent metal cation</name>
        <dbReference type="ChEBI" id="CHEBI:60240"/>
    </cofactor>
</comment>
<dbReference type="EC" id="2.7.1.23" evidence="8"/>
<dbReference type="STRING" id="1329250.WOSG25_080890"/>
<feature type="binding site" evidence="8">
    <location>
        <position position="186"/>
    </location>
    <ligand>
        <name>NAD(+)</name>
        <dbReference type="ChEBI" id="CHEBI:57540"/>
    </ligand>
</feature>
<keyword evidence="5 8" id="KW-0521">NADP</keyword>
<comment type="function">
    <text evidence="8">Involved in the regulation of the intracellular balance of NAD and NADP, and is a key enzyme in the biosynthesis of NADP. Catalyzes specifically the phosphorylation on 2'-hydroxyl of the adenosine moiety of NAD to yield NADP.</text>
</comment>